<keyword evidence="4" id="KW-1185">Reference proteome</keyword>
<dbReference type="InterPro" id="IPR021210">
    <property type="entry name" value="Exosporium_BclB"/>
</dbReference>
<keyword evidence="2" id="KW-0812">Transmembrane</keyword>
<feature type="region of interest" description="Disordered" evidence="1">
    <location>
        <begin position="93"/>
        <end position="118"/>
    </location>
</feature>
<name>A0ABS1HEB8_9BACL</name>
<dbReference type="InterPro" id="IPR008160">
    <property type="entry name" value="Collagen"/>
</dbReference>
<dbReference type="Proteomes" id="UP000618943">
    <property type="component" value="Unassembled WGS sequence"/>
</dbReference>
<keyword evidence="2" id="KW-1133">Transmembrane helix</keyword>
<dbReference type="PANTHER" id="PTHR24023">
    <property type="entry name" value="COLLAGEN ALPHA"/>
    <property type="match status" value="1"/>
</dbReference>
<dbReference type="InterPro" id="IPR050149">
    <property type="entry name" value="Collagen_superfamily"/>
</dbReference>
<dbReference type="RefSeq" id="WP_325166730.1">
    <property type="nucleotide sequence ID" value="NZ_JAEOAH010000082.1"/>
</dbReference>
<dbReference type="EMBL" id="JAEOAH010000082">
    <property type="protein sequence ID" value="MBK3497442.1"/>
    <property type="molecule type" value="Genomic_DNA"/>
</dbReference>
<evidence type="ECO:0008006" key="5">
    <source>
        <dbReference type="Google" id="ProtNLM"/>
    </source>
</evidence>
<feature type="transmembrane region" description="Helical" evidence="2">
    <location>
        <begin position="325"/>
        <end position="347"/>
    </location>
</feature>
<organism evidence="3 4">
    <name type="scientific">Viridibacillus soli</name>
    <dbReference type="NCBI Taxonomy" id="2798301"/>
    <lineage>
        <taxon>Bacteria</taxon>
        <taxon>Bacillati</taxon>
        <taxon>Bacillota</taxon>
        <taxon>Bacilli</taxon>
        <taxon>Bacillales</taxon>
        <taxon>Caryophanaceae</taxon>
        <taxon>Viridibacillus</taxon>
    </lineage>
</organism>
<evidence type="ECO:0000256" key="2">
    <source>
        <dbReference type="SAM" id="Phobius"/>
    </source>
</evidence>
<protein>
    <recommendedName>
        <fullName evidence="5">BclB domain-containing protein</fullName>
    </recommendedName>
</protein>
<proteinExistence type="predicted"/>
<dbReference type="Pfam" id="PF01391">
    <property type="entry name" value="Collagen"/>
    <property type="match status" value="2"/>
</dbReference>
<evidence type="ECO:0000256" key="1">
    <source>
        <dbReference type="SAM" id="MobiDB-lite"/>
    </source>
</evidence>
<evidence type="ECO:0000313" key="4">
    <source>
        <dbReference type="Proteomes" id="UP000618943"/>
    </source>
</evidence>
<dbReference type="NCBIfam" id="TIGR03721">
    <property type="entry name" value="exospore_TM"/>
    <property type="match status" value="1"/>
</dbReference>
<comment type="caution">
    <text evidence="3">The sequence shown here is derived from an EMBL/GenBank/DDBJ whole genome shotgun (WGS) entry which is preliminary data.</text>
</comment>
<accession>A0ABS1HEB8</accession>
<gene>
    <name evidence="3" type="ORF">JFL43_22060</name>
</gene>
<feature type="non-terminal residue" evidence="3">
    <location>
        <position position="1"/>
    </location>
</feature>
<feature type="transmembrane region" description="Helical" evidence="2">
    <location>
        <begin position="254"/>
        <end position="276"/>
    </location>
</feature>
<evidence type="ECO:0000313" key="3">
    <source>
        <dbReference type="EMBL" id="MBK3497442.1"/>
    </source>
</evidence>
<dbReference type="PANTHER" id="PTHR24023:SF1082">
    <property type="entry name" value="COLLAGEN TRIPLE HELIX REPEAT"/>
    <property type="match status" value="1"/>
</dbReference>
<keyword evidence="2" id="KW-0472">Membrane</keyword>
<reference evidence="3 4" key="1">
    <citation type="submission" date="2020-12" db="EMBL/GenBank/DDBJ databases">
        <title>YIM B01967 draft genome.</title>
        <authorList>
            <person name="Yan X."/>
        </authorList>
    </citation>
    <scope>NUCLEOTIDE SEQUENCE [LARGE SCALE GENOMIC DNA]</scope>
    <source>
        <strain evidence="3 4">YIM B01967</strain>
    </source>
</reference>
<feature type="region of interest" description="Disordered" evidence="1">
    <location>
        <begin position="1"/>
        <end position="26"/>
    </location>
</feature>
<sequence length="354" mass="31927">VGATGPQGIAGADGATGPQGIAGADGATGPQGLAGAAGATGAQGLAGAAGATGAQGLAGAAGATGAQGLAGAAGATGAQGLAGAVGPTGPQGIGGAVGATGPHGIAGDEGATGPQGIAGVDGATGLQGLVGPAGATGAQGIAGVDGATGLQGLVGPAGATGAQGLAGVDGATGPQGLVGPAGSGAIIPFASGIPVSLTTIAGGLVGTPGFIGFGSSAPGISIVGGTIDLTNPAGTLTNFAFSVPRAGTITSMDAFFSTTIALSLIGSTATITAQLYESTPTSNIFSPVVGASVTLAPSLTGILAIGTISNGIVRGLNIPITAQTRLLMVFTVTATGVSLITSVEGYASAGLTIN</sequence>
<feature type="transmembrane region" description="Helical" evidence="2">
    <location>
        <begin position="288"/>
        <end position="313"/>
    </location>
</feature>